<dbReference type="Proteomes" id="UP001172054">
    <property type="component" value="Unassembled WGS sequence"/>
</dbReference>
<accession>A0ABT8MMN2</accession>
<dbReference type="PANTHER" id="PTHR21600:SF35">
    <property type="entry name" value="PSEUDOURIDINE SYNTHASE"/>
    <property type="match status" value="1"/>
</dbReference>
<gene>
    <name evidence="5" type="ORF">QWY15_02525</name>
</gene>
<organism evidence="5 6">
    <name type="scientific">Planococcus liqunii</name>
    <dbReference type="NCBI Taxonomy" id="3058394"/>
    <lineage>
        <taxon>Bacteria</taxon>
        <taxon>Bacillati</taxon>
        <taxon>Bacillota</taxon>
        <taxon>Bacilli</taxon>
        <taxon>Bacillales</taxon>
        <taxon>Caryophanaceae</taxon>
        <taxon>Planococcus</taxon>
    </lineage>
</organism>
<dbReference type="InterPro" id="IPR006225">
    <property type="entry name" value="PsdUridine_synth_RluC/D"/>
</dbReference>
<dbReference type="NCBIfam" id="TIGR00005">
    <property type="entry name" value="rluA_subfam"/>
    <property type="match status" value="1"/>
</dbReference>
<comment type="catalytic activity">
    <reaction evidence="1 3">
        <text>a uridine in RNA = a pseudouridine in RNA</text>
        <dbReference type="Rhea" id="RHEA:48348"/>
        <dbReference type="Rhea" id="RHEA-COMP:12068"/>
        <dbReference type="Rhea" id="RHEA-COMP:12069"/>
        <dbReference type="ChEBI" id="CHEBI:65314"/>
        <dbReference type="ChEBI" id="CHEBI:65315"/>
    </reaction>
</comment>
<dbReference type="PANTHER" id="PTHR21600">
    <property type="entry name" value="MITOCHONDRIAL RNA PSEUDOURIDINE SYNTHASE"/>
    <property type="match status" value="1"/>
</dbReference>
<proteinExistence type="inferred from homology"/>
<reference evidence="5 6" key="1">
    <citation type="submission" date="2023-06" db="EMBL/GenBank/DDBJ databases">
        <title>Novel species in genus Planococcus.</title>
        <authorList>
            <person name="Ning S."/>
        </authorList>
    </citation>
    <scope>NUCLEOTIDE SEQUENCE [LARGE SCALE GENOMIC DNA]</scope>
    <source>
        <strain evidence="5 6">N064</strain>
    </source>
</reference>
<dbReference type="Pfam" id="PF00849">
    <property type="entry name" value="PseudoU_synth_2"/>
    <property type="match status" value="1"/>
</dbReference>
<protein>
    <recommendedName>
        <fullName evidence="3">Pseudouridine synthase</fullName>
        <ecNumber evidence="3">5.4.99.-</ecNumber>
    </recommendedName>
</protein>
<evidence type="ECO:0000259" key="4">
    <source>
        <dbReference type="Pfam" id="PF00849"/>
    </source>
</evidence>
<feature type="domain" description="Pseudouridine synthase RsuA/RluA-like" evidence="4">
    <location>
        <begin position="92"/>
        <end position="241"/>
    </location>
</feature>
<dbReference type="EMBL" id="JAUJWW010000001">
    <property type="protein sequence ID" value="MDN7226159.1"/>
    <property type="molecule type" value="Genomic_DNA"/>
</dbReference>
<dbReference type="CDD" id="cd02869">
    <property type="entry name" value="PseudoU_synth_RluA_like"/>
    <property type="match status" value="1"/>
</dbReference>
<evidence type="ECO:0000313" key="5">
    <source>
        <dbReference type="EMBL" id="MDN7226159.1"/>
    </source>
</evidence>
<comment type="function">
    <text evidence="3">Responsible for synthesis of pseudouridine from uracil.</text>
</comment>
<dbReference type="GO" id="GO:0016853">
    <property type="term" value="F:isomerase activity"/>
    <property type="evidence" value="ECO:0007669"/>
    <property type="project" value="UniProtKB-KW"/>
</dbReference>
<dbReference type="InterPro" id="IPR050188">
    <property type="entry name" value="RluA_PseudoU_synthase"/>
</dbReference>
<dbReference type="SUPFAM" id="SSF55120">
    <property type="entry name" value="Pseudouridine synthase"/>
    <property type="match status" value="1"/>
</dbReference>
<dbReference type="InterPro" id="IPR020103">
    <property type="entry name" value="PsdUridine_synth_cat_dom_sf"/>
</dbReference>
<sequence>MKQLKPFQLTYVAKDSGLLRQALHDWGISKRTLASVKYSGGQILVNGNEVTVRHVLEKDDAVTVIFPNEELGEGLIPEAGPLQIVYEDEALLIVDKPPLQNTIPSREHPAGSLANIVANHFEVNEIPATLHIATRLDRDTSGLVCIAKNRHIHHMLSMQQKGNMMKRRYDAFAHGEFAEQKFVITEPIGRKDTSIIEREVRQDGQFAETEVEVLQEFGGFTHVELGLNTGRTHQIRVHLSHIGHPLLGDDLYGGKRSEISRQALHCKSLELVHPVSGEPISFTSPLKEDMEQLIYAKR</sequence>
<dbReference type="Gene3D" id="3.30.2350.10">
    <property type="entry name" value="Pseudouridine synthase"/>
    <property type="match status" value="1"/>
</dbReference>
<comment type="similarity">
    <text evidence="2 3">Belongs to the pseudouridine synthase RluA family.</text>
</comment>
<evidence type="ECO:0000256" key="2">
    <source>
        <dbReference type="ARBA" id="ARBA00010876"/>
    </source>
</evidence>
<dbReference type="RefSeq" id="WP_301725318.1">
    <property type="nucleotide sequence ID" value="NZ_JAUJWW010000001.1"/>
</dbReference>
<name>A0ABT8MMN2_9BACL</name>
<evidence type="ECO:0000256" key="1">
    <source>
        <dbReference type="ARBA" id="ARBA00000073"/>
    </source>
</evidence>
<keyword evidence="6" id="KW-1185">Reference proteome</keyword>
<evidence type="ECO:0000256" key="3">
    <source>
        <dbReference type="RuleBase" id="RU362028"/>
    </source>
</evidence>
<dbReference type="InterPro" id="IPR006145">
    <property type="entry name" value="PsdUridine_synth_RsuA/RluA"/>
</dbReference>
<keyword evidence="3 5" id="KW-0413">Isomerase</keyword>
<evidence type="ECO:0000313" key="6">
    <source>
        <dbReference type="Proteomes" id="UP001172054"/>
    </source>
</evidence>
<dbReference type="EC" id="5.4.99.-" evidence="3"/>
<comment type="caution">
    <text evidence="5">The sequence shown here is derived from an EMBL/GenBank/DDBJ whole genome shotgun (WGS) entry which is preliminary data.</text>
</comment>